<keyword evidence="3" id="KW-0677">Repeat</keyword>
<dbReference type="PANTHER" id="PTHR46108:SF4">
    <property type="entry name" value="BLUE CHEESE"/>
    <property type="match status" value="1"/>
</dbReference>
<keyword evidence="1 7" id="KW-0853">WD repeat</keyword>
<dbReference type="InterPro" id="IPR001680">
    <property type="entry name" value="WD40_rpt"/>
</dbReference>
<dbReference type="InterPro" id="IPR011011">
    <property type="entry name" value="Znf_FYVE_PHD"/>
</dbReference>
<dbReference type="Pfam" id="PF00400">
    <property type="entry name" value="WD40"/>
    <property type="match status" value="3"/>
</dbReference>
<accession>A0A7S0DFX6</accession>
<keyword evidence="2" id="KW-0479">Metal-binding</keyword>
<protein>
    <recommendedName>
        <fullName evidence="9">FYVE-type domain-containing protein</fullName>
    </recommendedName>
</protein>
<evidence type="ECO:0000256" key="1">
    <source>
        <dbReference type="ARBA" id="ARBA00022574"/>
    </source>
</evidence>
<dbReference type="Pfam" id="PF01363">
    <property type="entry name" value="FYVE"/>
    <property type="match status" value="1"/>
</dbReference>
<evidence type="ECO:0000256" key="7">
    <source>
        <dbReference type="PROSITE-ProRule" id="PRU00221"/>
    </source>
</evidence>
<organism evidence="10">
    <name type="scientific">Amorphochlora amoebiformis</name>
    <dbReference type="NCBI Taxonomy" id="1561963"/>
    <lineage>
        <taxon>Eukaryota</taxon>
        <taxon>Sar</taxon>
        <taxon>Rhizaria</taxon>
        <taxon>Cercozoa</taxon>
        <taxon>Chlorarachniophyceae</taxon>
        <taxon>Amorphochlora</taxon>
    </lineage>
</organism>
<evidence type="ECO:0000256" key="5">
    <source>
        <dbReference type="ARBA" id="ARBA00022833"/>
    </source>
</evidence>
<dbReference type="InterPro" id="IPR017455">
    <property type="entry name" value="Znf_FYVE-rel"/>
</dbReference>
<dbReference type="InterPro" id="IPR036322">
    <property type="entry name" value="WD40_repeat_dom_sf"/>
</dbReference>
<evidence type="ECO:0000256" key="3">
    <source>
        <dbReference type="ARBA" id="ARBA00022737"/>
    </source>
</evidence>
<sequence length="427" mass="47310">MVIAGRNCTLIPPKYKRAVQWGHPDLSLWITSDAESWAGDTETRLLAIHEGLHDGQISTCCCTEDGKYIITGGTDARIAVWETPAKGREGESLRLVASLHGHSSSVTCLATDLDYQIIVSGAADGQVILWDLRRMMLQRRLPRHPGPISCLAINQNSGDVVTCASGWLFVWHLNTDLCAARRLSDTHADDISAVTVASGPDVQTFPAIITGHRDGKIQFWKLKLPGLDDAKEEAGDVDRVNSDSDPNFSCLRHEAPIRDSLCFHREETAAYCPTASVAQSGAKRGRGGEETGEEEKEKKKRNRRDRPYMLLESAEKRKLHTAAITALHCPSHDLIRLFSGDIDGTVHTWQLKSDEHWVQDSSVTACPRCKRSFGVLERRHHCRYCGGIFCNSCSIRKTPVPQFGHVEPVRVCNDCFTALQAKSSSMR</sequence>
<dbReference type="Gene3D" id="2.130.10.10">
    <property type="entry name" value="YVTN repeat-like/Quinoprotein amine dehydrogenase"/>
    <property type="match status" value="1"/>
</dbReference>
<name>A0A7S0DFX6_9EUKA</name>
<dbReference type="Gene3D" id="3.30.40.10">
    <property type="entry name" value="Zinc/RING finger domain, C3HC4 (zinc finger)"/>
    <property type="match status" value="1"/>
</dbReference>
<dbReference type="SUPFAM" id="SSF50978">
    <property type="entry name" value="WD40 repeat-like"/>
    <property type="match status" value="1"/>
</dbReference>
<dbReference type="InterPro" id="IPR019775">
    <property type="entry name" value="WD40_repeat_CS"/>
</dbReference>
<reference evidence="10" key="1">
    <citation type="submission" date="2021-01" db="EMBL/GenBank/DDBJ databases">
        <authorList>
            <person name="Corre E."/>
            <person name="Pelletier E."/>
            <person name="Niang G."/>
            <person name="Scheremetjew M."/>
            <person name="Finn R."/>
            <person name="Kale V."/>
            <person name="Holt S."/>
            <person name="Cochrane G."/>
            <person name="Meng A."/>
            <person name="Brown T."/>
            <person name="Cohen L."/>
        </authorList>
    </citation>
    <scope>NUCLEOTIDE SEQUENCE</scope>
    <source>
        <strain evidence="10">CCMP2058</strain>
    </source>
</reference>
<dbReference type="PANTHER" id="PTHR46108">
    <property type="entry name" value="BLUE CHEESE"/>
    <property type="match status" value="1"/>
</dbReference>
<dbReference type="PROSITE" id="PS00678">
    <property type="entry name" value="WD_REPEATS_1"/>
    <property type="match status" value="1"/>
</dbReference>
<dbReference type="GO" id="GO:0008270">
    <property type="term" value="F:zinc ion binding"/>
    <property type="evidence" value="ECO:0007669"/>
    <property type="project" value="UniProtKB-KW"/>
</dbReference>
<dbReference type="SMART" id="SM00320">
    <property type="entry name" value="WD40"/>
    <property type="match status" value="4"/>
</dbReference>
<gene>
    <name evidence="10" type="ORF">LAMO00422_LOCUS12533</name>
</gene>
<dbReference type="PROSITE" id="PS50178">
    <property type="entry name" value="ZF_FYVE"/>
    <property type="match status" value="1"/>
</dbReference>
<evidence type="ECO:0000256" key="2">
    <source>
        <dbReference type="ARBA" id="ARBA00022723"/>
    </source>
</evidence>
<dbReference type="SMART" id="SM00064">
    <property type="entry name" value="FYVE"/>
    <property type="match status" value="1"/>
</dbReference>
<evidence type="ECO:0000256" key="6">
    <source>
        <dbReference type="PROSITE-ProRule" id="PRU00091"/>
    </source>
</evidence>
<evidence type="ECO:0000256" key="4">
    <source>
        <dbReference type="ARBA" id="ARBA00022771"/>
    </source>
</evidence>
<evidence type="ECO:0000256" key="8">
    <source>
        <dbReference type="SAM" id="MobiDB-lite"/>
    </source>
</evidence>
<dbReference type="InterPro" id="IPR000306">
    <property type="entry name" value="Znf_FYVE"/>
</dbReference>
<feature type="repeat" description="WD" evidence="7">
    <location>
        <begin position="50"/>
        <end position="82"/>
    </location>
</feature>
<keyword evidence="4 6" id="KW-0863">Zinc-finger</keyword>
<feature type="repeat" description="WD" evidence="7">
    <location>
        <begin position="99"/>
        <end position="140"/>
    </location>
</feature>
<dbReference type="EMBL" id="HBEM01018374">
    <property type="protein sequence ID" value="CAD8453593.1"/>
    <property type="molecule type" value="Transcribed_RNA"/>
</dbReference>
<dbReference type="PROSITE" id="PS50082">
    <property type="entry name" value="WD_REPEATS_2"/>
    <property type="match status" value="2"/>
</dbReference>
<dbReference type="InterPro" id="IPR013083">
    <property type="entry name" value="Znf_RING/FYVE/PHD"/>
</dbReference>
<evidence type="ECO:0000313" key="10">
    <source>
        <dbReference type="EMBL" id="CAD8453593.1"/>
    </source>
</evidence>
<feature type="region of interest" description="Disordered" evidence="8">
    <location>
        <begin position="277"/>
        <end position="307"/>
    </location>
</feature>
<dbReference type="InterPro" id="IPR051944">
    <property type="entry name" value="BEACH_domain_protein"/>
</dbReference>
<dbReference type="PROSITE" id="PS50294">
    <property type="entry name" value="WD_REPEATS_REGION"/>
    <property type="match status" value="1"/>
</dbReference>
<keyword evidence="5" id="KW-0862">Zinc</keyword>
<dbReference type="InterPro" id="IPR015943">
    <property type="entry name" value="WD40/YVTN_repeat-like_dom_sf"/>
</dbReference>
<feature type="domain" description="FYVE-type" evidence="9">
    <location>
        <begin position="360"/>
        <end position="420"/>
    </location>
</feature>
<evidence type="ECO:0000259" key="9">
    <source>
        <dbReference type="PROSITE" id="PS50178"/>
    </source>
</evidence>
<dbReference type="SUPFAM" id="SSF57903">
    <property type="entry name" value="FYVE/PHD zinc finger"/>
    <property type="match status" value="1"/>
</dbReference>
<proteinExistence type="predicted"/>
<dbReference type="AlphaFoldDB" id="A0A7S0DFX6"/>